<dbReference type="InterPro" id="IPR052436">
    <property type="entry name" value="LTO1_adapter"/>
</dbReference>
<evidence type="ECO:0000313" key="3">
    <source>
        <dbReference type="Proteomes" id="UP001516023"/>
    </source>
</evidence>
<dbReference type="PANTHER" id="PTHR28532:SF1">
    <property type="entry name" value="ORAL CANCER OVEREXPRESSED 1"/>
    <property type="match status" value="1"/>
</dbReference>
<comment type="caution">
    <text evidence="2">The sequence shown here is derived from an EMBL/GenBank/DDBJ whole genome shotgun (WGS) entry which is preliminary data.</text>
</comment>
<accession>A0ABD3PGZ3</accession>
<dbReference type="PANTHER" id="PTHR28532">
    <property type="entry name" value="GEO13458P1"/>
    <property type="match status" value="1"/>
</dbReference>
<evidence type="ECO:0008006" key="4">
    <source>
        <dbReference type="Google" id="ProtNLM"/>
    </source>
</evidence>
<dbReference type="Proteomes" id="UP001516023">
    <property type="component" value="Unassembled WGS sequence"/>
</dbReference>
<sequence length="336" mass="37709">MATIPTEEIAPSIESTQSSAVNWDDLIDPFRQIAIAERINGQTAGRRAGYLEGENIGRSKAWEIGLELGYIHSFARHLLDMHQKRLVENEMKQPARGIESSKTIRNTEQDDRFSKRLNRCLTICQELITRTNQFPDPDSLLDRYENTADNIESNKKKYDDSSTEDFSGHSYEGKIGLGDHKSTSEAGVNAGDAEDVTSALQRIRAKFKLLLVLLSTNRSFDLKRLLNTKERCNQPQPGNRAISEGSEKMNKSPASVEYQSDLERNSNCVTQVATRANEQADSVDHRIDAKSAANQRDVNLMEKELVSGPSLSIEDVEKQDAQNAQHISRLEEEEKG</sequence>
<proteinExistence type="predicted"/>
<organism evidence="2 3">
    <name type="scientific">Cyclotella cryptica</name>
    <dbReference type="NCBI Taxonomy" id="29204"/>
    <lineage>
        <taxon>Eukaryota</taxon>
        <taxon>Sar</taxon>
        <taxon>Stramenopiles</taxon>
        <taxon>Ochrophyta</taxon>
        <taxon>Bacillariophyta</taxon>
        <taxon>Coscinodiscophyceae</taxon>
        <taxon>Thalassiosirophycidae</taxon>
        <taxon>Stephanodiscales</taxon>
        <taxon>Stephanodiscaceae</taxon>
        <taxon>Cyclotella</taxon>
    </lineage>
</organism>
<keyword evidence="3" id="KW-1185">Reference proteome</keyword>
<protein>
    <recommendedName>
        <fullName evidence="4">Essential protein Yae1 N-terminal domain-containing protein</fullName>
    </recommendedName>
</protein>
<gene>
    <name evidence="2" type="ORF">HJC23_004383</name>
</gene>
<dbReference type="EMBL" id="JABMIG020000176">
    <property type="protein sequence ID" value="KAL3787358.1"/>
    <property type="molecule type" value="Genomic_DNA"/>
</dbReference>
<name>A0ABD3PGZ3_9STRA</name>
<evidence type="ECO:0000256" key="1">
    <source>
        <dbReference type="SAM" id="MobiDB-lite"/>
    </source>
</evidence>
<evidence type="ECO:0000313" key="2">
    <source>
        <dbReference type="EMBL" id="KAL3787358.1"/>
    </source>
</evidence>
<reference evidence="2 3" key="1">
    <citation type="journal article" date="2020" name="G3 (Bethesda)">
        <title>Improved Reference Genome for Cyclotella cryptica CCMP332, a Model for Cell Wall Morphogenesis, Salinity Adaptation, and Lipid Production in Diatoms (Bacillariophyta).</title>
        <authorList>
            <person name="Roberts W.R."/>
            <person name="Downey K.M."/>
            <person name="Ruck E.C."/>
            <person name="Traller J.C."/>
            <person name="Alverson A.J."/>
        </authorList>
    </citation>
    <scope>NUCLEOTIDE SEQUENCE [LARGE SCALE GENOMIC DNA]</scope>
    <source>
        <strain evidence="2 3">CCMP332</strain>
    </source>
</reference>
<feature type="region of interest" description="Disordered" evidence="1">
    <location>
        <begin position="311"/>
        <end position="336"/>
    </location>
</feature>
<dbReference type="AlphaFoldDB" id="A0ABD3PGZ3"/>
<feature type="region of interest" description="Disordered" evidence="1">
    <location>
        <begin position="231"/>
        <end position="259"/>
    </location>
</feature>
<feature type="region of interest" description="Disordered" evidence="1">
    <location>
        <begin position="152"/>
        <end position="188"/>
    </location>
</feature>